<sequence length="87" mass="10249">MARTRSPRRSTLKLLIHTELSFSFRSTFSKSSSPWIERADTADFQRPLKCTTCWLMVAMSNARHTDYTLEVAKERLFTTQEKARYKQ</sequence>
<accession>M7YYD9</accession>
<gene>
    <name evidence="1" type="ORF">TRIUR3_19538</name>
</gene>
<reference evidence="1" key="1">
    <citation type="journal article" date="2013" name="Nature">
        <title>Draft genome of the wheat A-genome progenitor Triticum urartu.</title>
        <authorList>
            <person name="Ling H.Q."/>
            <person name="Zhao S."/>
            <person name="Liu D."/>
            <person name="Wang J."/>
            <person name="Sun H."/>
            <person name="Zhang C."/>
            <person name="Fan H."/>
            <person name="Li D."/>
            <person name="Dong L."/>
            <person name="Tao Y."/>
            <person name="Gao C."/>
            <person name="Wu H."/>
            <person name="Li Y."/>
            <person name="Cui Y."/>
            <person name="Guo X."/>
            <person name="Zheng S."/>
            <person name="Wang B."/>
            <person name="Yu K."/>
            <person name="Liang Q."/>
            <person name="Yang W."/>
            <person name="Lou X."/>
            <person name="Chen J."/>
            <person name="Feng M."/>
            <person name="Jian J."/>
            <person name="Zhang X."/>
            <person name="Luo G."/>
            <person name="Jiang Y."/>
            <person name="Liu J."/>
            <person name="Wang Z."/>
            <person name="Sha Y."/>
            <person name="Zhang B."/>
            <person name="Wu H."/>
            <person name="Tang D."/>
            <person name="Shen Q."/>
            <person name="Xue P."/>
            <person name="Zou S."/>
            <person name="Wang X."/>
            <person name="Liu X."/>
            <person name="Wang F."/>
            <person name="Yang Y."/>
            <person name="An X."/>
            <person name="Dong Z."/>
            <person name="Zhang K."/>
            <person name="Zhang X."/>
            <person name="Luo M.C."/>
            <person name="Dvorak J."/>
            <person name="Tong Y."/>
            <person name="Wang J."/>
            <person name="Yang H."/>
            <person name="Li Z."/>
            <person name="Wang D."/>
            <person name="Zhang A."/>
            <person name="Wang J."/>
        </authorList>
    </citation>
    <scope>NUCLEOTIDE SEQUENCE</scope>
</reference>
<organism evidence="1">
    <name type="scientific">Triticum urartu</name>
    <name type="common">Red wild einkorn</name>
    <name type="synonym">Crithodium urartu</name>
    <dbReference type="NCBI Taxonomy" id="4572"/>
    <lineage>
        <taxon>Eukaryota</taxon>
        <taxon>Viridiplantae</taxon>
        <taxon>Streptophyta</taxon>
        <taxon>Embryophyta</taxon>
        <taxon>Tracheophyta</taxon>
        <taxon>Spermatophyta</taxon>
        <taxon>Magnoliopsida</taxon>
        <taxon>Liliopsida</taxon>
        <taxon>Poales</taxon>
        <taxon>Poaceae</taxon>
        <taxon>BOP clade</taxon>
        <taxon>Pooideae</taxon>
        <taxon>Triticodae</taxon>
        <taxon>Triticeae</taxon>
        <taxon>Triticinae</taxon>
        <taxon>Triticum</taxon>
    </lineage>
</organism>
<dbReference type="EMBL" id="KD291378">
    <property type="protein sequence ID" value="EMS45055.1"/>
    <property type="molecule type" value="Genomic_DNA"/>
</dbReference>
<dbReference type="AlphaFoldDB" id="M7YYD9"/>
<proteinExistence type="predicted"/>
<protein>
    <submittedName>
        <fullName evidence="1">Uncharacterized protein</fullName>
    </submittedName>
</protein>
<name>M7YYD9_TRIUA</name>
<evidence type="ECO:0000313" key="1">
    <source>
        <dbReference type="EMBL" id="EMS45055.1"/>
    </source>
</evidence>